<evidence type="ECO:0000313" key="5">
    <source>
        <dbReference type="Proteomes" id="UP000654075"/>
    </source>
</evidence>
<feature type="domain" description="Peptidase C14 caspase" evidence="3">
    <location>
        <begin position="2"/>
        <end position="126"/>
    </location>
</feature>
<dbReference type="GO" id="GO:0004197">
    <property type="term" value="F:cysteine-type endopeptidase activity"/>
    <property type="evidence" value="ECO:0007669"/>
    <property type="project" value="InterPro"/>
</dbReference>
<evidence type="ECO:0000313" key="4">
    <source>
        <dbReference type="EMBL" id="CAE8583362.1"/>
    </source>
</evidence>
<dbReference type="Gene3D" id="3.40.50.12660">
    <property type="match status" value="1"/>
</dbReference>
<sequence>MLTDDEMADIVVHHLPEGVRLTAVMDCCHSGTGLDLPFTLMPRGWKEDTNPFHSLGDVQMFSGCDDDDTSADASGASGAAGGAMTTAFCEVLRSSPGLAYSELLNQLHRLMRRRGFSQRPRLTSSQVFDLDRPFVLDDIMPNRNATVGRIFRHKFPPRPRPMSGPLGDMLGIGAGVLGGLMMADLLGGLLDGRLTLRISGWLQLCHRCAAYEKKREQREQDEGTRKQQANILRSHREGLAAMRVATEKLSEDSVAAKAMEERIAKDGATELREKADRKRLDSLRHSTQEYILNQMKEKQTLKAVENEKMRLALQRQAENAKRVEASEKERETSRRRQNCEHKVELERQIAAKASRGPGKEVMSECELRLNRHLLEKVTLVPALEVEHRLKICQSQGGYNVLQSFPAHAQIEDASQAAVTHLGKETPMCSYDLALLRVPAAPAVCSSTPSCLRCRLWGFFHGSEQEESTSHTEDESPRLDPPQTGYDAPLGHRLPKEFFEASPSAGAQQAWQTIWPSADHAPMNRQSHQGQWLYTLHGWSQAPVSSDASEERPGPPSASWFDSSVRKYNGMGQLRLPSPDSPERLMDALPGEGWVQRAVNTSLKCKEVNCTATSRLDIFDLEKEEARFCRLNIEVHPTDYDNQWAQEFIEFWKVNDHLASGQCFPLAKGCNAATQRPLIPCVQDLGVDLLLVDKGHLDIEGKLNRMVDECPYEGYLLNGVAMVTCMVRDIPTTTTTTTSTWASLAAEFPPVKVSGSLRCNSPGCSARVLIDIDPAIALAGGVCKLNLTVVQTDFDESVNVPEQIEYIFLEGAGNISTAVKPGRNPCTEELVTGKAVSAQDRLFAVISDRDVTAQIISPPIGVLFPP</sequence>
<reference evidence="4" key="1">
    <citation type="submission" date="2021-02" db="EMBL/GenBank/DDBJ databases">
        <authorList>
            <person name="Dougan E. K."/>
            <person name="Rhodes N."/>
            <person name="Thang M."/>
            <person name="Chan C."/>
        </authorList>
    </citation>
    <scope>NUCLEOTIDE SEQUENCE</scope>
</reference>
<evidence type="ECO:0000256" key="1">
    <source>
        <dbReference type="ARBA" id="ARBA00009005"/>
    </source>
</evidence>
<dbReference type="GO" id="GO:0005737">
    <property type="term" value="C:cytoplasm"/>
    <property type="evidence" value="ECO:0007669"/>
    <property type="project" value="TreeGrafter"/>
</dbReference>
<dbReference type="AlphaFoldDB" id="A0A813DBU2"/>
<dbReference type="PANTHER" id="PTHR48104:SF30">
    <property type="entry name" value="METACASPASE-1"/>
    <property type="match status" value="1"/>
</dbReference>
<dbReference type="InterPro" id="IPR050452">
    <property type="entry name" value="Metacaspase"/>
</dbReference>
<comment type="similarity">
    <text evidence="1">Belongs to the peptidase C14B family.</text>
</comment>
<feature type="region of interest" description="Disordered" evidence="2">
    <location>
        <begin position="317"/>
        <end position="340"/>
    </location>
</feature>
<evidence type="ECO:0000259" key="3">
    <source>
        <dbReference type="Pfam" id="PF00656"/>
    </source>
</evidence>
<dbReference type="GO" id="GO:0006508">
    <property type="term" value="P:proteolysis"/>
    <property type="evidence" value="ECO:0007669"/>
    <property type="project" value="InterPro"/>
</dbReference>
<evidence type="ECO:0000256" key="2">
    <source>
        <dbReference type="SAM" id="MobiDB-lite"/>
    </source>
</evidence>
<dbReference type="PANTHER" id="PTHR48104">
    <property type="entry name" value="METACASPASE-4"/>
    <property type="match status" value="1"/>
</dbReference>
<protein>
    <recommendedName>
        <fullName evidence="3">Peptidase C14 caspase domain-containing protein</fullName>
    </recommendedName>
</protein>
<gene>
    <name evidence="4" type="ORF">PGLA1383_LOCUS2335</name>
</gene>
<dbReference type="InterPro" id="IPR011600">
    <property type="entry name" value="Pept_C14_caspase"/>
</dbReference>
<accession>A0A813DBU2</accession>
<proteinExistence type="inferred from homology"/>
<dbReference type="Pfam" id="PF00656">
    <property type="entry name" value="Peptidase_C14"/>
    <property type="match status" value="1"/>
</dbReference>
<comment type="caution">
    <text evidence="4">The sequence shown here is derived from an EMBL/GenBank/DDBJ whole genome shotgun (WGS) entry which is preliminary data.</text>
</comment>
<dbReference type="OrthoDB" id="428636at2759"/>
<dbReference type="EMBL" id="CAJNNV010000701">
    <property type="protein sequence ID" value="CAE8583362.1"/>
    <property type="molecule type" value="Genomic_DNA"/>
</dbReference>
<feature type="compositionally biased region" description="Basic and acidic residues" evidence="2">
    <location>
        <begin position="318"/>
        <end position="340"/>
    </location>
</feature>
<feature type="compositionally biased region" description="Basic and acidic residues" evidence="2">
    <location>
        <begin position="467"/>
        <end position="477"/>
    </location>
</feature>
<keyword evidence="5" id="KW-1185">Reference proteome</keyword>
<feature type="region of interest" description="Disordered" evidence="2">
    <location>
        <begin position="464"/>
        <end position="490"/>
    </location>
</feature>
<organism evidence="4 5">
    <name type="scientific">Polarella glacialis</name>
    <name type="common">Dinoflagellate</name>
    <dbReference type="NCBI Taxonomy" id="89957"/>
    <lineage>
        <taxon>Eukaryota</taxon>
        <taxon>Sar</taxon>
        <taxon>Alveolata</taxon>
        <taxon>Dinophyceae</taxon>
        <taxon>Suessiales</taxon>
        <taxon>Suessiaceae</taxon>
        <taxon>Polarella</taxon>
    </lineage>
</organism>
<dbReference type="Proteomes" id="UP000654075">
    <property type="component" value="Unassembled WGS sequence"/>
</dbReference>
<name>A0A813DBU2_POLGL</name>